<dbReference type="InterPro" id="IPR029044">
    <property type="entry name" value="Nucleotide-diphossugar_trans"/>
</dbReference>
<sequence length="370" mass="41332">MPARAPQARADRGPRPDGHARPPLRRSRRELLARPGRRRALTAPGRPFPPHGSSRAEHKEISHVSPKLSVVIPTRDRPRSLAESLSSLAGQGLGDAMEVVVVNDGGELVDEVVAPFRDRLDVKLIGYPKGAGPSTARNAAIEAISGEYLAFLDDDDVLLPKHFRSTLEVLDTTDADLVYTTTMVSTTRAPVGMTHESGGWPAFDIPFDADFLHVTNFIPPVGVTMRSPKERGARFDPELLVVEDWDFWLTLADKFSYRFAHLDRATGVYHRLPRYDQAPDPPAETARVLRMFYDSHVAQFSRWPLPAGSRAKSSREYVRHTYELALARLGRGDMLPAYWYERMVRLVHGEYVGDVPTGEIHDRLDQAMNG</sequence>
<feature type="compositionally biased region" description="Basic and acidic residues" evidence="1">
    <location>
        <begin position="9"/>
        <end position="20"/>
    </location>
</feature>
<dbReference type="Pfam" id="PF00535">
    <property type="entry name" value="Glycos_transf_2"/>
    <property type="match status" value="1"/>
</dbReference>
<name>A0ABU0X3G6_9PSEU</name>
<feature type="domain" description="Glycosyltransferase 2-like" evidence="2">
    <location>
        <begin position="69"/>
        <end position="187"/>
    </location>
</feature>
<dbReference type="InterPro" id="IPR001173">
    <property type="entry name" value="Glyco_trans_2-like"/>
</dbReference>
<dbReference type="Gene3D" id="3.90.550.10">
    <property type="entry name" value="Spore Coat Polysaccharide Biosynthesis Protein SpsA, Chain A"/>
    <property type="match status" value="1"/>
</dbReference>
<proteinExistence type="predicted"/>
<dbReference type="SUPFAM" id="SSF53448">
    <property type="entry name" value="Nucleotide-diphospho-sugar transferases"/>
    <property type="match status" value="1"/>
</dbReference>
<evidence type="ECO:0000259" key="2">
    <source>
        <dbReference type="Pfam" id="PF00535"/>
    </source>
</evidence>
<evidence type="ECO:0000313" key="4">
    <source>
        <dbReference type="Proteomes" id="UP001225605"/>
    </source>
</evidence>
<protein>
    <recommendedName>
        <fullName evidence="2">Glycosyltransferase 2-like domain-containing protein</fullName>
    </recommendedName>
</protein>
<evidence type="ECO:0000313" key="3">
    <source>
        <dbReference type="EMBL" id="MDQ2586672.1"/>
    </source>
</evidence>
<keyword evidence="4" id="KW-1185">Reference proteome</keyword>
<feature type="region of interest" description="Disordered" evidence="1">
    <location>
        <begin position="1"/>
        <end position="63"/>
    </location>
</feature>
<dbReference type="PANTHER" id="PTHR22916">
    <property type="entry name" value="GLYCOSYLTRANSFERASE"/>
    <property type="match status" value="1"/>
</dbReference>
<accession>A0ABU0X3G6</accession>
<dbReference type="PANTHER" id="PTHR22916:SF3">
    <property type="entry name" value="UDP-GLCNAC:BETAGAL BETA-1,3-N-ACETYLGLUCOSAMINYLTRANSFERASE-LIKE PROTEIN 1"/>
    <property type="match status" value="1"/>
</dbReference>
<dbReference type="Proteomes" id="UP001225605">
    <property type="component" value="Unassembled WGS sequence"/>
</dbReference>
<evidence type="ECO:0000256" key="1">
    <source>
        <dbReference type="SAM" id="MobiDB-lite"/>
    </source>
</evidence>
<organism evidence="3 4">
    <name type="scientific">Saccharothrix yanglingensis</name>
    <dbReference type="NCBI Taxonomy" id="659496"/>
    <lineage>
        <taxon>Bacteria</taxon>
        <taxon>Bacillati</taxon>
        <taxon>Actinomycetota</taxon>
        <taxon>Actinomycetes</taxon>
        <taxon>Pseudonocardiales</taxon>
        <taxon>Pseudonocardiaceae</taxon>
        <taxon>Saccharothrix</taxon>
    </lineage>
</organism>
<dbReference type="EMBL" id="NSDM01000010">
    <property type="protein sequence ID" value="MDQ2586672.1"/>
    <property type="molecule type" value="Genomic_DNA"/>
</dbReference>
<reference evidence="3 4" key="1">
    <citation type="submission" date="2017-06" db="EMBL/GenBank/DDBJ databases">
        <title>Cultured bacterium strain Saccharothrix yanglingensis Hhs.015.</title>
        <authorList>
            <person name="Xia Y."/>
        </authorList>
    </citation>
    <scope>NUCLEOTIDE SEQUENCE [LARGE SCALE GENOMIC DNA]</scope>
    <source>
        <strain evidence="3 4">Hhs.015</strain>
    </source>
</reference>
<dbReference type="CDD" id="cd00761">
    <property type="entry name" value="Glyco_tranf_GTA_type"/>
    <property type="match status" value="1"/>
</dbReference>
<comment type="caution">
    <text evidence="3">The sequence shown here is derived from an EMBL/GenBank/DDBJ whole genome shotgun (WGS) entry which is preliminary data.</text>
</comment>
<gene>
    <name evidence="3" type="ORF">CKY47_22290</name>
</gene>